<evidence type="ECO:0000259" key="5">
    <source>
        <dbReference type="PROSITE" id="PS50404"/>
    </source>
</evidence>
<reference evidence="7 8" key="1">
    <citation type="submission" date="2024-08" db="EMBL/GenBank/DDBJ databases">
        <authorList>
            <person name="Will J Nash"/>
            <person name="Angela Man"/>
            <person name="Seanna McTaggart"/>
            <person name="Kendall Baker"/>
            <person name="Tom Barker"/>
            <person name="Leah Catchpole"/>
            <person name="Alex Durrant"/>
            <person name="Karim Gharbi"/>
            <person name="Naomi Irish"/>
            <person name="Gemy Kaithakottil"/>
            <person name="Debby Ku"/>
            <person name="Aaliyah Providence"/>
            <person name="Felix Shaw"/>
            <person name="David Swarbreck"/>
            <person name="Chris Watkins"/>
            <person name="Ann M. McCartney"/>
            <person name="Giulio Formenti"/>
            <person name="Alice Mouton"/>
            <person name="Noel Vella"/>
            <person name="Bjorn M von Reumont"/>
            <person name="Adriana Vella"/>
            <person name="Wilfried Haerty"/>
        </authorList>
    </citation>
    <scope>NUCLEOTIDE SEQUENCE [LARGE SCALE GENOMIC DNA]</scope>
</reference>
<dbReference type="InterPro" id="IPR036249">
    <property type="entry name" value="Thioredoxin-like_sf"/>
</dbReference>
<evidence type="ECO:0000313" key="7">
    <source>
        <dbReference type="EMBL" id="CAL7934089.1"/>
    </source>
</evidence>
<comment type="caution">
    <text evidence="7">The sequence shown here is derived from an EMBL/GenBank/DDBJ whole genome shotgun (WGS) entry which is preliminary data.</text>
</comment>
<keyword evidence="2" id="KW-0808">Transferase</keyword>
<dbReference type="InterPro" id="IPR010987">
    <property type="entry name" value="Glutathione-S-Trfase_C-like"/>
</dbReference>
<proteinExistence type="inferred from homology"/>
<name>A0ABP1MZF8_XYLVO</name>
<dbReference type="CDD" id="cd03192">
    <property type="entry name" value="GST_C_Sigma_like"/>
    <property type="match status" value="1"/>
</dbReference>
<organism evidence="7 8">
    <name type="scientific">Xylocopa violacea</name>
    <name type="common">Violet carpenter bee</name>
    <name type="synonym">Apis violacea</name>
    <dbReference type="NCBI Taxonomy" id="135666"/>
    <lineage>
        <taxon>Eukaryota</taxon>
        <taxon>Metazoa</taxon>
        <taxon>Ecdysozoa</taxon>
        <taxon>Arthropoda</taxon>
        <taxon>Hexapoda</taxon>
        <taxon>Insecta</taxon>
        <taxon>Pterygota</taxon>
        <taxon>Neoptera</taxon>
        <taxon>Endopterygota</taxon>
        <taxon>Hymenoptera</taxon>
        <taxon>Apocrita</taxon>
        <taxon>Aculeata</taxon>
        <taxon>Apoidea</taxon>
        <taxon>Anthophila</taxon>
        <taxon>Apidae</taxon>
        <taxon>Xylocopa</taxon>
        <taxon>Xylocopa</taxon>
    </lineage>
</organism>
<dbReference type="SUPFAM" id="SSF47616">
    <property type="entry name" value="GST C-terminal domain-like"/>
    <property type="match status" value="1"/>
</dbReference>
<evidence type="ECO:0000259" key="6">
    <source>
        <dbReference type="PROSITE" id="PS50405"/>
    </source>
</evidence>
<gene>
    <name evidence="7" type="ORF">XYLVIOL_LOCUS847</name>
</gene>
<dbReference type="InterPro" id="IPR050213">
    <property type="entry name" value="GST_superfamily"/>
</dbReference>
<dbReference type="EC" id="2.5.1.18" evidence="1"/>
<dbReference type="EMBL" id="CAXAJV020001281">
    <property type="protein sequence ID" value="CAL7934089.1"/>
    <property type="molecule type" value="Genomic_DNA"/>
</dbReference>
<dbReference type="Pfam" id="PF14497">
    <property type="entry name" value="GST_C_3"/>
    <property type="match status" value="1"/>
</dbReference>
<evidence type="ECO:0000256" key="3">
    <source>
        <dbReference type="ARBA" id="ARBA00038317"/>
    </source>
</evidence>
<dbReference type="Gene3D" id="3.40.30.10">
    <property type="entry name" value="Glutaredoxin"/>
    <property type="match status" value="1"/>
</dbReference>
<feature type="domain" description="GST C-terminal" evidence="6">
    <location>
        <begin position="81"/>
        <end position="202"/>
    </location>
</feature>
<dbReference type="SFLD" id="SFLDS00019">
    <property type="entry name" value="Glutathione_Transferase_(cytos"/>
    <property type="match status" value="1"/>
</dbReference>
<comment type="catalytic activity">
    <reaction evidence="4">
        <text>RX + glutathione = an S-substituted glutathione + a halide anion + H(+)</text>
        <dbReference type="Rhea" id="RHEA:16437"/>
        <dbReference type="ChEBI" id="CHEBI:15378"/>
        <dbReference type="ChEBI" id="CHEBI:16042"/>
        <dbReference type="ChEBI" id="CHEBI:17792"/>
        <dbReference type="ChEBI" id="CHEBI:57925"/>
        <dbReference type="ChEBI" id="CHEBI:90779"/>
        <dbReference type="EC" id="2.5.1.18"/>
    </reaction>
</comment>
<dbReference type="Pfam" id="PF02798">
    <property type="entry name" value="GST_N"/>
    <property type="match status" value="1"/>
</dbReference>
<dbReference type="CDD" id="cd03039">
    <property type="entry name" value="GST_N_Sigma_like"/>
    <property type="match status" value="1"/>
</dbReference>
<comment type="similarity">
    <text evidence="3">Belongs to the GST superfamily. Sigma family.</text>
</comment>
<dbReference type="InterPro" id="IPR036282">
    <property type="entry name" value="Glutathione-S-Trfase_C_sf"/>
</dbReference>
<dbReference type="PROSITE" id="PS50404">
    <property type="entry name" value="GST_NTER"/>
    <property type="match status" value="1"/>
</dbReference>
<dbReference type="InterPro" id="IPR040079">
    <property type="entry name" value="Glutathione_S-Trfase"/>
</dbReference>
<dbReference type="PANTHER" id="PTHR11571:SF224">
    <property type="entry name" value="HEMATOPOIETIC PROSTAGLANDIN D SYNTHASE"/>
    <property type="match status" value="1"/>
</dbReference>
<dbReference type="SFLD" id="SFLDG01205">
    <property type="entry name" value="AMPS.1"/>
    <property type="match status" value="1"/>
</dbReference>
<dbReference type="SFLD" id="SFLDG00363">
    <property type="entry name" value="AMPS_(cytGST):_Alpha-__Mu-__Pi"/>
    <property type="match status" value="1"/>
</dbReference>
<dbReference type="Proteomes" id="UP001642520">
    <property type="component" value="Unassembled WGS sequence"/>
</dbReference>
<dbReference type="Gene3D" id="1.20.1050.10">
    <property type="match status" value="1"/>
</dbReference>
<evidence type="ECO:0000256" key="4">
    <source>
        <dbReference type="ARBA" id="ARBA00047960"/>
    </source>
</evidence>
<dbReference type="InterPro" id="IPR004045">
    <property type="entry name" value="Glutathione_S-Trfase_N"/>
</dbReference>
<feature type="domain" description="GST N-terminal" evidence="5">
    <location>
        <begin position="2"/>
        <end position="79"/>
    </location>
</feature>
<evidence type="ECO:0000313" key="8">
    <source>
        <dbReference type="Proteomes" id="UP001642520"/>
    </source>
</evidence>
<accession>A0ABP1MZF8</accession>
<evidence type="ECO:0000256" key="1">
    <source>
        <dbReference type="ARBA" id="ARBA00012452"/>
    </source>
</evidence>
<sequence>MSNYKLIYFNVTGLGEPIRFLLHQSGIKFEDKLVTFDDWPKLKPQMPLGQLPILEIDGKIYHQSKAISRLIARRNNLYGSNEVESYEIDATVDTIDDLRTAFSRYHWEQDDASKAKLKTELDTRRPFILQKFEEQVKKNGGYFVGGKLSWADLMYAAQSEMMSTILGSDLHSDYPELKKMVEKVRSLPNIKAYLSKRVKMVL</sequence>
<evidence type="ECO:0000256" key="2">
    <source>
        <dbReference type="ARBA" id="ARBA00022679"/>
    </source>
</evidence>
<dbReference type="PROSITE" id="PS50405">
    <property type="entry name" value="GST_CTER"/>
    <property type="match status" value="1"/>
</dbReference>
<dbReference type="SUPFAM" id="SSF52833">
    <property type="entry name" value="Thioredoxin-like"/>
    <property type="match status" value="1"/>
</dbReference>
<dbReference type="PANTHER" id="PTHR11571">
    <property type="entry name" value="GLUTATHIONE S-TRANSFERASE"/>
    <property type="match status" value="1"/>
</dbReference>
<keyword evidence="8" id="KW-1185">Reference proteome</keyword>
<protein>
    <recommendedName>
        <fullName evidence="1">glutathione transferase</fullName>
        <ecNumber evidence="1">2.5.1.18</ecNumber>
    </recommendedName>
</protein>
<dbReference type="InterPro" id="IPR004046">
    <property type="entry name" value="GST_C"/>
</dbReference>